<dbReference type="Proteomes" id="UP000182229">
    <property type="component" value="Unassembled WGS sequence"/>
</dbReference>
<dbReference type="EMBL" id="MPIN01000001">
    <property type="protein sequence ID" value="OJH41802.1"/>
    <property type="molecule type" value="Genomic_DNA"/>
</dbReference>
<comment type="caution">
    <text evidence="1">The sequence shown here is derived from an EMBL/GenBank/DDBJ whole genome shotgun (WGS) entry which is preliminary data.</text>
</comment>
<protein>
    <recommendedName>
        <fullName evidence="3">Kazal-like domain-containing protein</fullName>
    </recommendedName>
</protein>
<reference evidence="1 2" key="2">
    <citation type="submission" date="2016-12" db="EMBL/GenBank/DDBJ databases">
        <title>Draft Genome Sequence of Cystobacter ferrugineus Strain Cbfe23.</title>
        <authorList>
            <person name="Akbar S."/>
            <person name="Dowd S.E."/>
            <person name="Stevens D.C."/>
        </authorList>
    </citation>
    <scope>NUCLEOTIDE SEQUENCE [LARGE SCALE GENOMIC DNA]</scope>
    <source>
        <strain evidence="1 2">Cbfe23</strain>
    </source>
</reference>
<proteinExistence type="predicted"/>
<reference evidence="2" key="1">
    <citation type="submission" date="2016-11" db="EMBL/GenBank/DDBJ databases">
        <authorList>
            <person name="Shukria A."/>
            <person name="Stevens D.C."/>
        </authorList>
    </citation>
    <scope>NUCLEOTIDE SEQUENCE [LARGE SCALE GENOMIC DNA]</scope>
    <source>
        <strain evidence="2">Cbfe23</strain>
    </source>
</reference>
<evidence type="ECO:0000313" key="2">
    <source>
        <dbReference type="Proteomes" id="UP000182229"/>
    </source>
</evidence>
<name>A0A1L9BHP1_9BACT</name>
<evidence type="ECO:0000313" key="1">
    <source>
        <dbReference type="EMBL" id="OJH41802.1"/>
    </source>
</evidence>
<gene>
    <name evidence="1" type="ORF">BON30_00740</name>
</gene>
<dbReference type="AlphaFoldDB" id="A0A1L9BHP1"/>
<sequence>MLWSVLVVGAALVGGGCGPSDAMEAGNATQGVDESDPEGRFCGGLAAIPCPSGYICVDDPADTCDPAQGGRDCSGRCTAATAATCGDEPGDHYVLTDPARCQGVLFKCATGLTAFFNDCGCGCGPE</sequence>
<accession>A0A1L9BHP1</accession>
<organism evidence="1 2">
    <name type="scientific">Cystobacter ferrugineus</name>
    <dbReference type="NCBI Taxonomy" id="83449"/>
    <lineage>
        <taxon>Bacteria</taxon>
        <taxon>Pseudomonadati</taxon>
        <taxon>Myxococcota</taxon>
        <taxon>Myxococcia</taxon>
        <taxon>Myxococcales</taxon>
        <taxon>Cystobacterineae</taxon>
        <taxon>Archangiaceae</taxon>
        <taxon>Cystobacter</taxon>
    </lineage>
</organism>
<keyword evidence="2" id="KW-1185">Reference proteome</keyword>
<evidence type="ECO:0008006" key="3">
    <source>
        <dbReference type="Google" id="ProtNLM"/>
    </source>
</evidence>
<dbReference type="STRING" id="83449.BON30_00740"/>